<name>A0AC61RJB8_9BACT</name>
<evidence type="ECO:0000313" key="2">
    <source>
        <dbReference type="Proteomes" id="UP000306319"/>
    </source>
</evidence>
<dbReference type="Proteomes" id="UP000306319">
    <property type="component" value="Unassembled WGS sequence"/>
</dbReference>
<sequence>MDRKKKNIIELTNCSLSQYKEMEKLPIVMLADNVRSMYNVGAMLRTADAFLIREVVLAGISGCPPHPEITKTALGAEESVDWRHVNDAFEEVRRMQSEGWKVCVLEQTHNSIALQDFRPIDGERYLLVVGNEVKGVDQRIVDVADIVLEIPQSGVKHSLNVSVSAGIALWQIVSGMI</sequence>
<accession>A0AC61RJB8</accession>
<keyword evidence="2" id="KW-1185">Reference proteome</keyword>
<evidence type="ECO:0000313" key="1">
    <source>
        <dbReference type="EMBL" id="TGY79931.1"/>
    </source>
</evidence>
<dbReference type="EMBL" id="SRYB01000004">
    <property type="protein sequence ID" value="TGY79931.1"/>
    <property type="molecule type" value="Genomic_DNA"/>
</dbReference>
<gene>
    <name evidence="1" type="ORF">E5331_03850</name>
</gene>
<keyword evidence="1" id="KW-0808">Transferase</keyword>
<keyword evidence="1" id="KW-0489">Methyltransferase</keyword>
<protein>
    <submittedName>
        <fullName evidence="1">TrmH family RNA methyltransferase</fullName>
    </submittedName>
</protein>
<comment type="caution">
    <text evidence="1">The sequence shown here is derived from an EMBL/GenBank/DDBJ whole genome shotgun (WGS) entry which is preliminary data.</text>
</comment>
<organism evidence="1 2">
    <name type="scientific">Lepagella muris</name>
    <dbReference type="NCBI Taxonomy" id="3032870"/>
    <lineage>
        <taxon>Bacteria</taxon>
        <taxon>Pseudomonadati</taxon>
        <taxon>Bacteroidota</taxon>
        <taxon>Bacteroidia</taxon>
        <taxon>Bacteroidales</taxon>
        <taxon>Muribaculaceae</taxon>
        <taxon>Lepagella</taxon>
    </lineage>
</organism>
<proteinExistence type="predicted"/>
<reference evidence="1" key="1">
    <citation type="submission" date="2019-04" db="EMBL/GenBank/DDBJ databases">
        <title>Microbes associate with the intestines of laboratory mice.</title>
        <authorList>
            <person name="Navarre W."/>
            <person name="Wong E."/>
            <person name="Huang K."/>
            <person name="Tropini C."/>
            <person name="Ng K."/>
            <person name="Yu B."/>
        </authorList>
    </citation>
    <scope>NUCLEOTIDE SEQUENCE</scope>
    <source>
        <strain evidence="1">NM04_E33</strain>
    </source>
</reference>